<proteinExistence type="predicted"/>
<protein>
    <submittedName>
        <fullName evidence="2">Uncharacterized protein</fullName>
    </submittedName>
</protein>
<feature type="region of interest" description="Disordered" evidence="1">
    <location>
        <begin position="85"/>
        <end position="127"/>
    </location>
</feature>
<evidence type="ECO:0000313" key="3">
    <source>
        <dbReference type="Proteomes" id="UP001153269"/>
    </source>
</evidence>
<accession>A0A9N7UNB7</accession>
<dbReference type="EMBL" id="CADEAL010001594">
    <property type="protein sequence ID" value="CAB1433780.1"/>
    <property type="molecule type" value="Genomic_DNA"/>
</dbReference>
<sequence>MPLKHGGTIAKEGETRASKIPDTCEQCEDVQFSFCSDDAKQRERKKERIEGVKLWEEKEGRAVPPISLPRQPTGTCGMAAAEAWPPEGRWLKRAGRQGKLPSHMPSPPSPHTRSSSSSSSSPHLHRQ</sequence>
<feature type="compositionally biased region" description="Low complexity" evidence="1">
    <location>
        <begin position="111"/>
        <end position="127"/>
    </location>
</feature>
<evidence type="ECO:0000256" key="1">
    <source>
        <dbReference type="SAM" id="MobiDB-lite"/>
    </source>
</evidence>
<gene>
    <name evidence="2" type="ORF">PLEPLA_LOCUS21871</name>
</gene>
<dbReference type="Proteomes" id="UP001153269">
    <property type="component" value="Unassembled WGS sequence"/>
</dbReference>
<reference evidence="2" key="1">
    <citation type="submission" date="2020-03" db="EMBL/GenBank/DDBJ databases">
        <authorList>
            <person name="Weist P."/>
        </authorList>
    </citation>
    <scope>NUCLEOTIDE SEQUENCE</scope>
</reference>
<feature type="region of interest" description="Disordered" evidence="1">
    <location>
        <begin position="1"/>
        <end position="21"/>
    </location>
</feature>
<evidence type="ECO:0000313" key="2">
    <source>
        <dbReference type="EMBL" id="CAB1433780.1"/>
    </source>
</evidence>
<dbReference type="AlphaFoldDB" id="A0A9N7UNB7"/>
<comment type="caution">
    <text evidence="2">The sequence shown here is derived from an EMBL/GenBank/DDBJ whole genome shotgun (WGS) entry which is preliminary data.</text>
</comment>
<organism evidence="2 3">
    <name type="scientific">Pleuronectes platessa</name>
    <name type="common">European plaice</name>
    <dbReference type="NCBI Taxonomy" id="8262"/>
    <lineage>
        <taxon>Eukaryota</taxon>
        <taxon>Metazoa</taxon>
        <taxon>Chordata</taxon>
        <taxon>Craniata</taxon>
        <taxon>Vertebrata</taxon>
        <taxon>Euteleostomi</taxon>
        <taxon>Actinopterygii</taxon>
        <taxon>Neopterygii</taxon>
        <taxon>Teleostei</taxon>
        <taxon>Neoteleostei</taxon>
        <taxon>Acanthomorphata</taxon>
        <taxon>Carangaria</taxon>
        <taxon>Pleuronectiformes</taxon>
        <taxon>Pleuronectoidei</taxon>
        <taxon>Pleuronectidae</taxon>
        <taxon>Pleuronectes</taxon>
    </lineage>
</organism>
<name>A0A9N7UNB7_PLEPL</name>
<keyword evidence="3" id="KW-1185">Reference proteome</keyword>